<dbReference type="EMBL" id="MW030539">
    <property type="protein sequence ID" value="QPI16165.1"/>
    <property type="molecule type" value="Genomic_DNA"/>
</dbReference>
<accession>A0A7S9XH27</accession>
<name>A0A7S9XH27_9VIRU</name>
<sequence>MKKHQFYFEFLSQTCLLGISISQFEIQEDDDGPWKDTFRIEVGLIFFIFSYTKISI</sequence>
<evidence type="ECO:0000313" key="1">
    <source>
        <dbReference type="EMBL" id="QPI16165.1"/>
    </source>
</evidence>
<protein>
    <submittedName>
        <fullName evidence="1">Uncharacterized protein</fullName>
    </submittedName>
</protein>
<organism evidence="1">
    <name type="scientific">Virus NIOZ-UU157</name>
    <dbReference type="NCBI Taxonomy" id="2763269"/>
    <lineage>
        <taxon>Viruses</taxon>
    </lineage>
</organism>
<proteinExistence type="predicted"/>
<gene>
    <name evidence="1" type="ORF">NIOZUU157_00046</name>
</gene>
<reference evidence="1" key="1">
    <citation type="submission" date="2020-08" db="EMBL/GenBank/DDBJ databases">
        <title>Bridging the membrane lipid divide: bacteria of the FCB group superphylum have the potential to synthesize archaeal ether lipids.</title>
        <authorList>
            <person name="Villanueva L."/>
            <person name="von Meijenfeldt F.A.B."/>
            <person name="Westbye A.B."/>
            <person name="Yadav S."/>
            <person name="Hopmans E.C."/>
            <person name="Dutilh B.E."/>
            <person name="Sinninghe Damste J.S."/>
        </authorList>
    </citation>
    <scope>NUCLEOTIDE SEQUENCE</scope>
    <source>
        <strain evidence="1">NIOZ-UU157</strain>
    </source>
</reference>